<sequence>MGASIRCLLYPLALFSPHTATLHPTNILQHFIQCILKMDQHRSSKPFPDEQPETSRFSNLQVRFQAPKSKVLPIKAGCVFPSFNSAARIRRVICKSPTRVA</sequence>
<name>A0A5C3L4G9_COPMA</name>
<accession>A0A5C3L4G9</accession>
<dbReference type="EMBL" id="ML210168">
    <property type="protein sequence ID" value="TFK27046.1"/>
    <property type="molecule type" value="Genomic_DNA"/>
</dbReference>
<evidence type="ECO:0000313" key="1">
    <source>
        <dbReference type="EMBL" id="TFK27046.1"/>
    </source>
</evidence>
<organism evidence="1 2">
    <name type="scientific">Coprinopsis marcescibilis</name>
    <name type="common">Agaric fungus</name>
    <name type="synonym">Psathyrella marcescibilis</name>
    <dbReference type="NCBI Taxonomy" id="230819"/>
    <lineage>
        <taxon>Eukaryota</taxon>
        <taxon>Fungi</taxon>
        <taxon>Dikarya</taxon>
        <taxon>Basidiomycota</taxon>
        <taxon>Agaricomycotina</taxon>
        <taxon>Agaricomycetes</taxon>
        <taxon>Agaricomycetidae</taxon>
        <taxon>Agaricales</taxon>
        <taxon>Agaricineae</taxon>
        <taxon>Psathyrellaceae</taxon>
        <taxon>Coprinopsis</taxon>
    </lineage>
</organism>
<dbReference type="Proteomes" id="UP000307440">
    <property type="component" value="Unassembled WGS sequence"/>
</dbReference>
<proteinExistence type="predicted"/>
<gene>
    <name evidence="1" type="ORF">FA15DRAFT_237688</name>
</gene>
<protein>
    <submittedName>
        <fullName evidence="1">Uncharacterized protein</fullName>
    </submittedName>
</protein>
<dbReference type="AlphaFoldDB" id="A0A5C3L4G9"/>
<reference evidence="1 2" key="1">
    <citation type="journal article" date="2019" name="Nat. Ecol. Evol.">
        <title>Megaphylogeny resolves global patterns of mushroom evolution.</title>
        <authorList>
            <person name="Varga T."/>
            <person name="Krizsan K."/>
            <person name="Foldi C."/>
            <person name="Dima B."/>
            <person name="Sanchez-Garcia M."/>
            <person name="Sanchez-Ramirez S."/>
            <person name="Szollosi G.J."/>
            <person name="Szarkandi J.G."/>
            <person name="Papp V."/>
            <person name="Albert L."/>
            <person name="Andreopoulos W."/>
            <person name="Angelini C."/>
            <person name="Antonin V."/>
            <person name="Barry K.W."/>
            <person name="Bougher N.L."/>
            <person name="Buchanan P."/>
            <person name="Buyck B."/>
            <person name="Bense V."/>
            <person name="Catcheside P."/>
            <person name="Chovatia M."/>
            <person name="Cooper J."/>
            <person name="Damon W."/>
            <person name="Desjardin D."/>
            <person name="Finy P."/>
            <person name="Geml J."/>
            <person name="Haridas S."/>
            <person name="Hughes K."/>
            <person name="Justo A."/>
            <person name="Karasinski D."/>
            <person name="Kautmanova I."/>
            <person name="Kiss B."/>
            <person name="Kocsube S."/>
            <person name="Kotiranta H."/>
            <person name="LaButti K.M."/>
            <person name="Lechner B.E."/>
            <person name="Liimatainen K."/>
            <person name="Lipzen A."/>
            <person name="Lukacs Z."/>
            <person name="Mihaltcheva S."/>
            <person name="Morgado L.N."/>
            <person name="Niskanen T."/>
            <person name="Noordeloos M.E."/>
            <person name="Ohm R.A."/>
            <person name="Ortiz-Santana B."/>
            <person name="Ovrebo C."/>
            <person name="Racz N."/>
            <person name="Riley R."/>
            <person name="Savchenko A."/>
            <person name="Shiryaev A."/>
            <person name="Soop K."/>
            <person name="Spirin V."/>
            <person name="Szebenyi C."/>
            <person name="Tomsovsky M."/>
            <person name="Tulloss R.E."/>
            <person name="Uehling J."/>
            <person name="Grigoriev I.V."/>
            <person name="Vagvolgyi C."/>
            <person name="Papp T."/>
            <person name="Martin F.M."/>
            <person name="Miettinen O."/>
            <person name="Hibbett D.S."/>
            <person name="Nagy L.G."/>
        </authorList>
    </citation>
    <scope>NUCLEOTIDE SEQUENCE [LARGE SCALE GENOMIC DNA]</scope>
    <source>
        <strain evidence="1 2">CBS 121175</strain>
    </source>
</reference>
<keyword evidence="2" id="KW-1185">Reference proteome</keyword>
<evidence type="ECO:0000313" key="2">
    <source>
        <dbReference type="Proteomes" id="UP000307440"/>
    </source>
</evidence>